<organism evidence="2 3">
    <name type="scientific">Cronartium quercuum f. sp. fusiforme G11</name>
    <dbReference type="NCBI Taxonomy" id="708437"/>
    <lineage>
        <taxon>Eukaryota</taxon>
        <taxon>Fungi</taxon>
        <taxon>Dikarya</taxon>
        <taxon>Basidiomycota</taxon>
        <taxon>Pucciniomycotina</taxon>
        <taxon>Pucciniomycetes</taxon>
        <taxon>Pucciniales</taxon>
        <taxon>Coleosporiaceae</taxon>
        <taxon>Cronartium</taxon>
    </lineage>
</organism>
<keyword evidence="3" id="KW-1185">Reference proteome</keyword>
<dbReference type="EMBL" id="MU167213">
    <property type="protein sequence ID" value="KAG0151309.1"/>
    <property type="molecule type" value="Genomic_DNA"/>
</dbReference>
<accession>A0A9P6NW70</accession>
<protein>
    <submittedName>
        <fullName evidence="2">Uncharacterized protein</fullName>
    </submittedName>
</protein>
<gene>
    <name evidence="2" type="ORF">CROQUDRAFT_537540</name>
</gene>
<evidence type="ECO:0000313" key="3">
    <source>
        <dbReference type="Proteomes" id="UP000886653"/>
    </source>
</evidence>
<comment type="caution">
    <text evidence="2">The sequence shown here is derived from an EMBL/GenBank/DDBJ whole genome shotgun (WGS) entry which is preliminary data.</text>
</comment>
<dbReference type="AlphaFoldDB" id="A0A9P6NW70"/>
<evidence type="ECO:0000313" key="2">
    <source>
        <dbReference type="EMBL" id="KAG0151309.1"/>
    </source>
</evidence>
<feature type="region of interest" description="Disordered" evidence="1">
    <location>
        <begin position="19"/>
        <end position="57"/>
    </location>
</feature>
<name>A0A9P6NW70_9BASI</name>
<sequence length="158" mass="17609">MRDRRAYLKKLEHLIHNIPENTPTIDSNTDSNNSTQLRARSLESKVTSSQAQEGSGSNLNSQVIACSTMERKISICDPSSCRKYPTAHKCRKIDVEQGGNSSLSTEIYDEIPCQASYYFPLPDDKDNSILCVDKNMISYMCTGECSGSASMFYPYVAL</sequence>
<evidence type="ECO:0000256" key="1">
    <source>
        <dbReference type="SAM" id="MobiDB-lite"/>
    </source>
</evidence>
<reference evidence="2" key="1">
    <citation type="submission" date="2013-11" db="EMBL/GenBank/DDBJ databases">
        <title>Genome sequence of the fusiform rust pathogen reveals effectors for host alternation and coevolution with pine.</title>
        <authorList>
            <consortium name="DOE Joint Genome Institute"/>
            <person name="Smith K."/>
            <person name="Pendleton A."/>
            <person name="Kubisiak T."/>
            <person name="Anderson C."/>
            <person name="Salamov A."/>
            <person name="Aerts A."/>
            <person name="Riley R."/>
            <person name="Clum A."/>
            <person name="Lindquist E."/>
            <person name="Ence D."/>
            <person name="Campbell M."/>
            <person name="Kronenberg Z."/>
            <person name="Feau N."/>
            <person name="Dhillon B."/>
            <person name="Hamelin R."/>
            <person name="Burleigh J."/>
            <person name="Smith J."/>
            <person name="Yandell M."/>
            <person name="Nelson C."/>
            <person name="Grigoriev I."/>
            <person name="Davis J."/>
        </authorList>
    </citation>
    <scope>NUCLEOTIDE SEQUENCE</scope>
    <source>
        <strain evidence="2">G11</strain>
    </source>
</reference>
<dbReference type="Proteomes" id="UP000886653">
    <property type="component" value="Unassembled WGS sequence"/>
</dbReference>
<proteinExistence type="predicted"/>